<evidence type="ECO:0000313" key="4">
    <source>
        <dbReference type="Proteomes" id="UP000295781"/>
    </source>
</evidence>
<feature type="region of interest" description="Disordered" evidence="1">
    <location>
        <begin position="78"/>
        <end position="97"/>
    </location>
</feature>
<reference evidence="3 4" key="1">
    <citation type="submission" date="2015-09" db="EMBL/GenBank/DDBJ databases">
        <title>Sorangium comparison.</title>
        <authorList>
            <person name="Zaburannyi N."/>
            <person name="Bunk B."/>
            <person name="Overmann J."/>
            <person name="Mueller R."/>
        </authorList>
    </citation>
    <scope>NUCLEOTIDE SEQUENCE [LARGE SCALE GENOMIC DNA]</scope>
    <source>
        <strain evidence="3 4">So ceGT47</strain>
    </source>
</reference>
<dbReference type="AlphaFoldDB" id="A0A4V0NEA9"/>
<evidence type="ECO:0000256" key="2">
    <source>
        <dbReference type="SAM" id="SignalP"/>
    </source>
</evidence>
<gene>
    <name evidence="3" type="ORF">SOCEGT47_060790</name>
</gene>
<name>A0A4V0NEA9_SORCE</name>
<organism evidence="3 4">
    <name type="scientific">Sorangium cellulosum</name>
    <name type="common">Polyangium cellulosum</name>
    <dbReference type="NCBI Taxonomy" id="56"/>
    <lineage>
        <taxon>Bacteria</taxon>
        <taxon>Pseudomonadati</taxon>
        <taxon>Myxococcota</taxon>
        <taxon>Polyangia</taxon>
        <taxon>Polyangiales</taxon>
        <taxon>Polyangiaceae</taxon>
        <taxon>Sorangium</taxon>
    </lineage>
</organism>
<sequence>MPAMRGPLARAAVAAPVLAAVALAAPPARAEAPLPAAALPLAPAAPLAPSPAPLAPSPAPLAPPLVSPAPAAPPLVSPAPAAPPLVQSTSQALTRDPDPWFGPDKALHFCASAALAGGGYALGALATEDVAGRLAAGAVLALGAGLAKEALDAAGAGTPSWRDLAWDALGASVGLGLSVWFDLAVMPVSF</sequence>
<dbReference type="Proteomes" id="UP000295781">
    <property type="component" value="Chromosome"/>
</dbReference>
<evidence type="ECO:0000313" key="3">
    <source>
        <dbReference type="EMBL" id="AUX25532.1"/>
    </source>
</evidence>
<dbReference type="PANTHER" id="PTHR35462:SF2">
    <property type="entry name" value="TRANSMEMBRANE PROTEIN"/>
    <property type="match status" value="1"/>
</dbReference>
<feature type="chain" id="PRO_5020479028" description="Lipoprotein" evidence="2">
    <location>
        <begin position="31"/>
        <end position="190"/>
    </location>
</feature>
<evidence type="ECO:0008006" key="5">
    <source>
        <dbReference type="Google" id="ProtNLM"/>
    </source>
</evidence>
<evidence type="ECO:0000256" key="1">
    <source>
        <dbReference type="SAM" id="MobiDB-lite"/>
    </source>
</evidence>
<proteinExistence type="predicted"/>
<feature type="signal peptide" evidence="2">
    <location>
        <begin position="1"/>
        <end position="30"/>
    </location>
</feature>
<keyword evidence="2" id="KW-0732">Signal</keyword>
<protein>
    <recommendedName>
        <fullName evidence="5">Lipoprotein</fullName>
    </recommendedName>
</protein>
<dbReference type="PANTHER" id="PTHR35462">
    <property type="match status" value="1"/>
</dbReference>
<accession>A0A4V0NEA9</accession>
<dbReference type="EMBL" id="CP012670">
    <property type="protein sequence ID" value="AUX25532.1"/>
    <property type="molecule type" value="Genomic_DNA"/>
</dbReference>